<evidence type="ECO:0000256" key="3">
    <source>
        <dbReference type="ARBA" id="ARBA00004173"/>
    </source>
</evidence>
<evidence type="ECO:0000256" key="10">
    <source>
        <dbReference type="ARBA" id="ARBA00022801"/>
    </source>
</evidence>
<name>A0A5A7T8X3_CUCMM</name>
<feature type="compositionally biased region" description="Basic residues" evidence="19">
    <location>
        <begin position="17"/>
        <end position="35"/>
    </location>
</feature>
<dbReference type="InterPro" id="IPR015797">
    <property type="entry name" value="NUDIX_hydrolase-like_dom_sf"/>
</dbReference>
<dbReference type="STRING" id="1194695.A0A5A7T8X3"/>
<dbReference type="InterPro" id="IPR029119">
    <property type="entry name" value="MutY_C"/>
</dbReference>
<dbReference type="PANTHER" id="PTHR42944:SF1">
    <property type="entry name" value="ADENINE DNA GLYCOSYLASE"/>
    <property type="match status" value="1"/>
</dbReference>
<proteinExistence type="inferred from homology"/>
<comment type="caution">
    <text evidence="21">The sequence shown here is derived from an EMBL/GenBank/DDBJ whole genome shotgun (WGS) entry which is preliminary data.</text>
</comment>
<organism evidence="21 22">
    <name type="scientific">Cucumis melo var. makuwa</name>
    <name type="common">Oriental melon</name>
    <dbReference type="NCBI Taxonomy" id="1194695"/>
    <lineage>
        <taxon>Eukaryota</taxon>
        <taxon>Viridiplantae</taxon>
        <taxon>Streptophyta</taxon>
        <taxon>Embryophyta</taxon>
        <taxon>Tracheophyta</taxon>
        <taxon>Spermatophyta</taxon>
        <taxon>Magnoliopsida</taxon>
        <taxon>eudicotyledons</taxon>
        <taxon>Gunneridae</taxon>
        <taxon>Pentapetalae</taxon>
        <taxon>rosids</taxon>
        <taxon>fabids</taxon>
        <taxon>Cucurbitales</taxon>
        <taxon>Cucurbitaceae</taxon>
        <taxon>Benincaseae</taxon>
        <taxon>Cucumis</taxon>
    </lineage>
</organism>
<dbReference type="Pfam" id="PF10576">
    <property type="entry name" value="EndIII_4Fe-2S"/>
    <property type="match status" value="1"/>
</dbReference>
<evidence type="ECO:0000256" key="15">
    <source>
        <dbReference type="ARBA" id="ARBA00023242"/>
    </source>
</evidence>
<keyword evidence="9 18" id="KW-0227">DNA damage</keyword>
<keyword evidence="12" id="KW-0411">Iron-sulfur</keyword>
<dbReference type="GO" id="GO:0051539">
    <property type="term" value="F:4 iron, 4 sulfur cluster binding"/>
    <property type="evidence" value="ECO:0007669"/>
    <property type="project" value="UniProtKB-UniRule"/>
</dbReference>
<dbReference type="SUPFAM" id="SSF55811">
    <property type="entry name" value="Nudix"/>
    <property type="match status" value="1"/>
</dbReference>
<dbReference type="Proteomes" id="UP000321393">
    <property type="component" value="Unassembled WGS sequence"/>
</dbReference>
<evidence type="ECO:0000256" key="1">
    <source>
        <dbReference type="ARBA" id="ARBA00000843"/>
    </source>
</evidence>
<evidence type="ECO:0000256" key="8">
    <source>
        <dbReference type="ARBA" id="ARBA00022723"/>
    </source>
</evidence>
<gene>
    <name evidence="21" type="ORF">E6C27_scaffold122G001490</name>
</gene>
<evidence type="ECO:0000256" key="19">
    <source>
        <dbReference type="SAM" id="MobiDB-lite"/>
    </source>
</evidence>
<comment type="cofactor">
    <cofactor evidence="18">
        <name>[4Fe-4S] cluster</name>
        <dbReference type="ChEBI" id="CHEBI:49883"/>
    </cofactor>
    <text evidence="18">Binds 1 [4Fe-4S] cluster.</text>
</comment>
<dbReference type="Pfam" id="PF00730">
    <property type="entry name" value="HhH-GPD"/>
    <property type="match status" value="1"/>
</dbReference>
<dbReference type="FunFam" id="1.10.1670.10:FF:000002">
    <property type="entry name" value="Adenine DNA glycosylase"/>
    <property type="match status" value="1"/>
</dbReference>
<dbReference type="InterPro" id="IPR004036">
    <property type="entry name" value="Endonuclease-III-like_CS2"/>
</dbReference>
<dbReference type="Gene3D" id="3.90.79.10">
    <property type="entry name" value="Nucleoside Triphosphate Pyrophosphohydrolase"/>
    <property type="match status" value="1"/>
</dbReference>
<dbReference type="GO" id="GO:0032357">
    <property type="term" value="F:oxidized purine DNA binding"/>
    <property type="evidence" value="ECO:0007669"/>
    <property type="project" value="TreeGrafter"/>
</dbReference>
<dbReference type="CDD" id="cd00056">
    <property type="entry name" value="ENDO3c"/>
    <property type="match status" value="1"/>
</dbReference>
<dbReference type="Gene3D" id="1.10.1670.10">
    <property type="entry name" value="Helix-hairpin-Helix base-excision DNA repair enzymes (C-terminal)"/>
    <property type="match status" value="2"/>
</dbReference>
<dbReference type="GO" id="GO:0035485">
    <property type="term" value="F:adenine/guanine mispair binding"/>
    <property type="evidence" value="ECO:0007669"/>
    <property type="project" value="TreeGrafter"/>
</dbReference>
<reference evidence="21 22" key="1">
    <citation type="submission" date="2019-08" db="EMBL/GenBank/DDBJ databases">
        <title>Draft genome sequences of two oriental melons (Cucumis melo L. var makuwa).</title>
        <authorList>
            <person name="Kwon S.-Y."/>
        </authorList>
    </citation>
    <scope>NUCLEOTIDE SEQUENCE [LARGE SCALE GENOMIC DNA]</scope>
    <source>
        <strain evidence="22">cv. SW 3</strain>
        <tissue evidence="21">Leaf</tissue>
    </source>
</reference>
<dbReference type="CDD" id="cd03431">
    <property type="entry name" value="NUDIX_DNA_Glycosylase_C-MutY"/>
    <property type="match status" value="1"/>
</dbReference>
<comment type="catalytic activity">
    <reaction evidence="1 18">
        <text>Hydrolyzes free adenine bases from 7,8-dihydro-8-oxoguanine:adenine mismatched double-stranded DNA, leaving an apurinic site.</text>
        <dbReference type="EC" id="3.2.2.31"/>
    </reaction>
</comment>
<sequence length="489" mass="55321">MSDGEKNENEENVKKKTDFRRKKKPTTERKRRGRSPSKSEAVVDIEDIMFSIDNVQTIRASLLDWYDRSRRDLPWRSLDKGEPETRAYGVWVSEIMLQQTRVQTVVQFYNRWMLKWPTVQHLSRASLEEVNEMWAGLGYYRRARFLFEGAKMIVKEGGRFPKTVSSLRKIPGIGEYTAGAIASIAFGEVSAFLVYFFSILNSQGTLLNMFPNQVVPVVDGNVIRVIARLKAISGNPKDPKLIKQVWKAAAQLVDPSRPGDFNQALMELGATLCTPTNPSCSTCPVFDHCEALSISKRDSSVLVTDYPAKGIKTKQRHDYSAVCVVEILESQGTSELGQSSRFLLVKRPDEGLLAGLWEFPSVSLDGEADLTTRRESIDSLLSKNFGLEPKKNFEIVNREDVGDFIHVFTHIRLKIYVEHLVLCLKGEGSKLFRKQEKKSILWKCVENKVMSTMGLTSSVRKAYAMVEKFQAGKTSSSSSRVLPRKKQKS</sequence>
<evidence type="ECO:0000256" key="17">
    <source>
        <dbReference type="ARBA" id="ARBA00058024"/>
    </source>
</evidence>
<feature type="compositionally biased region" description="Basic and acidic residues" evidence="19">
    <location>
        <begin position="1"/>
        <end position="16"/>
    </location>
</feature>
<dbReference type="FunFam" id="1.10.340.30:FF:000002">
    <property type="entry name" value="Adenine DNA glycosylase"/>
    <property type="match status" value="1"/>
</dbReference>
<feature type="region of interest" description="Disordered" evidence="19">
    <location>
        <begin position="1"/>
        <end position="38"/>
    </location>
</feature>
<dbReference type="InterPro" id="IPR044298">
    <property type="entry name" value="MIG/MutY"/>
</dbReference>
<dbReference type="GO" id="GO:0046872">
    <property type="term" value="F:metal ion binding"/>
    <property type="evidence" value="ECO:0007669"/>
    <property type="project" value="UniProtKB-UniRule"/>
</dbReference>
<evidence type="ECO:0000256" key="2">
    <source>
        <dbReference type="ARBA" id="ARBA00004123"/>
    </source>
</evidence>
<comment type="similarity">
    <text evidence="4 18">Belongs to the Nth/MutY family.</text>
</comment>
<dbReference type="PROSITE" id="PS01155">
    <property type="entry name" value="ENDONUCLEASE_III_2"/>
    <property type="match status" value="1"/>
</dbReference>
<dbReference type="GO" id="GO:0006284">
    <property type="term" value="P:base-excision repair"/>
    <property type="evidence" value="ECO:0007669"/>
    <property type="project" value="UniProtKB-UniRule"/>
</dbReference>
<evidence type="ECO:0000313" key="22">
    <source>
        <dbReference type="Proteomes" id="UP000321393"/>
    </source>
</evidence>
<dbReference type="Gene3D" id="1.10.340.30">
    <property type="entry name" value="Hypothetical protein, domain 2"/>
    <property type="match status" value="1"/>
</dbReference>
<evidence type="ECO:0000313" key="21">
    <source>
        <dbReference type="EMBL" id="KAA0039872.1"/>
    </source>
</evidence>
<dbReference type="SUPFAM" id="SSF48150">
    <property type="entry name" value="DNA-glycosylase"/>
    <property type="match status" value="2"/>
</dbReference>
<keyword evidence="11 18" id="KW-0408">Iron</keyword>
<feature type="domain" description="HhH-GPD" evidence="20">
    <location>
        <begin position="96"/>
        <end position="271"/>
    </location>
</feature>
<dbReference type="InterPro" id="IPR011257">
    <property type="entry name" value="DNA_glycosylase"/>
</dbReference>
<keyword evidence="15" id="KW-0539">Nucleus</keyword>
<dbReference type="Pfam" id="PF14815">
    <property type="entry name" value="NUDIX_4"/>
    <property type="match status" value="1"/>
</dbReference>
<dbReference type="SMART" id="SM00478">
    <property type="entry name" value="ENDO3c"/>
    <property type="match status" value="1"/>
</dbReference>
<evidence type="ECO:0000256" key="6">
    <source>
        <dbReference type="ARBA" id="ARBA00022023"/>
    </source>
</evidence>
<evidence type="ECO:0000256" key="16">
    <source>
        <dbReference type="ARBA" id="ARBA00023295"/>
    </source>
</evidence>
<evidence type="ECO:0000259" key="20">
    <source>
        <dbReference type="SMART" id="SM00478"/>
    </source>
</evidence>
<dbReference type="InterPro" id="IPR000445">
    <property type="entry name" value="HhH_motif"/>
</dbReference>
<evidence type="ECO:0000256" key="9">
    <source>
        <dbReference type="ARBA" id="ARBA00022763"/>
    </source>
</evidence>
<keyword evidence="7" id="KW-0004">4Fe-4S</keyword>
<dbReference type="GO" id="GO:0034039">
    <property type="term" value="F:8-oxo-7,8-dihydroguanine DNA N-glycosylase activity"/>
    <property type="evidence" value="ECO:0007669"/>
    <property type="project" value="TreeGrafter"/>
</dbReference>
<comment type="function">
    <text evidence="17">Involved in oxidative DNA damage repair. Initiates repair of A*oxoG to C*G by removing the inappropriately paired adenine base from the DNA backbone. Possesses both adenine and 2-OH-A DNA glycosylase activities.</text>
</comment>
<evidence type="ECO:0000256" key="12">
    <source>
        <dbReference type="ARBA" id="ARBA00023014"/>
    </source>
</evidence>
<dbReference type="EMBL" id="SSTE01018075">
    <property type="protein sequence ID" value="KAA0039872.1"/>
    <property type="molecule type" value="Genomic_DNA"/>
</dbReference>
<dbReference type="InterPro" id="IPR023170">
    <property type="entry name" value="HhH_base_excis_C"/>
</dbReference>
<evidence type="ECO:0000256" key="11">
    <source>
        <dbReference type="ARBA" id="ARBA00023004"/>
    </source>
</evidence>
<dbReference type="GO" id="GO:0005634">
    <property type="term" value="C:nucleus"/>
    <property type="evidence" value="ECO:0007669"/>
    <property type="project" value="UniProtKB-SubCell"/>
</dbReference>
<dbReference type="Pfam" id="PF00633">
    <property type="entry name" value="HHH"/>
    <property type="match status" value="1"/>
</dbReference>
<evidence type="ECO:0000256" key="13">
    <source>
        <dbReference type="ARBA" id="ARBA00023128"/>
    </source>
</evidence>
<accession>A0A5A7T8X3</accession>
<protein>
    <recommendedName>
        <fullName evidence="6 18">Adenine DNA glycosylase</fullName>
        <ecNumber evidence="5 18">3.2.2.31</ecNumber>
    </recommendedName>
</protein>
<evidence type="ECO:0000256" key="5">
    <source>
        <dbReference type="ARBA" id="ARBA00012045"/>
    </source>
</evidence>
<dbReference type="GO" id="GO:0000701">
    <property type="term" value="F:purine-specific mismatch base pair DNA N-glycosylase activity"/>
    <property type="evidence" value="ECO:0007669"/>
    <property type="project" value="UniProtKB-EC"/>
</dbReference>
<dbReference type="FunFam" id="3.90.79.10:FF:000026">
    <property type="entry name" value="Adenine DNA glycosylase"/>
    <property type="match status" value="1"/>
</dbReference>
<dbReference type="InterPro" id="IPR003651">
    <property type="entry name" value="Endonuclease3_FeS-loop_motif"/>
</dbReference>
<keyword evidence="16 18" id="KW-0326">Glycosidase</keyword>
<dbReference type="GO" id="GO:0006298">
    <property type="term" value="P:mismatch repair"/>
    <property type="evidence" value="ECO:0007669"/>
    <property type="project" value="TreeGrafter"/>
</dbReference>
<dbReference type="OrthoDB" id="10248838at2759"/>
<keyword evidence="10" id="KW-0378">Hydrolase</keyword>
<evidence type="ECO:0000256" key="18">
    <source>
        <dbReference type="RuleBase" id="RU365096"/>
    </source>
</evidence>
<evidence type="ECO:0000256" key="7">
    <source>
        <dbReference type="ARBA" id="ARBA00022485"/>
    </source>
</evidence>
<comment type="function">
    <text evidence="18">Adenine glycosylase active on G-A mispairs.</text>
</comment>
<dbReference type="AlphaFoldDB" id="A0A5A7T8X3"/>
<evidence type="ECO:0000256" key="14">
    <source>
        <dbReference type="ARBA" id="ARBA00023204"/>
    </source>
</evidence>
<keyword evidence="8" id="KW-0479">Metal-binding</keyword>
<dbReference type="GO" id="GO:0005739">
    <property type="term" value="C:mitochondrion"/>
    <property type="evidence" value="ECO:0007669"/>
    <property type="project" value="UniProtKB-SubCell"/>
</dbReference>
<keyword evidence="14" id="KW-0234">DNA repair</keyword>
<keyword evidence="13" id="KW-0496">Mitochondrion</keyword>
<evidence type="ECO:0000256" key="4">
    <source>
        <dbReference type="ARBA" id="ARBA00008343"/>
    </source>
</evidence>
<dbReference type="InterPro" id="IPR003265">
    <property type="entry name" value="HhH-GPD_domain"/>
</dbReference>
<dbReference type="PANTHER" id="PTHR42944">
    <property type="entry name" value="ADENINE DNA GLYCOSYLASE"/>
    <property type="match status" value="1"/>
</dbReference>
<dbReference type="EC" id="3.2.2.31" evidence="5 18"/>
<comment type="subcellular location">
    <subcellularLocation>
        <location evidence="3">Mitochondrion</location>
    </subcellularLocation>
    <subcellularLocation>
        <location evidence="2">Nucleus</location>
    </subcellularLocation>
</comment>